<reference evidence="2" key="1">
    <citation type="journal article" date="2015" name="Nature">
        <title>Complex archaea that bridge the gap between prokaryotes and eukaryotes.</title>
        <authorList>
            <person name="Spang A."/>
            <person name="Saw J.H."/>
            <person name="Jorgensen S.L."/>
            <person name="Zaremba-Niedzwiedzka K."/>
            <person name="Martijn J."/>
            <person name="Lind A.E."/>
            <person name="van Eijk R."/>
            <person name="Schleper C."/>
            <person name="Guy L."/>
            <person name="Ettema T.J."/>
        </authorList>
    </citation>
    <scope>NUCLEOTIDE SEQUENCE</scope>
</reference>
<name>A0A0F9NUB2_9ZZZZ</name>
<evidence type="ECO:0000313" key="2">
    <source>
        <dbReference type="EMBL" id="KKN21404.1"/>
    </source>
</evidence>
<proteinExistence type="predicted"/>
<keyword evidence="1" id="KW-1133">Transmembrane helix</keyword>
<organism evidence="2">
    <name type="scientific">marine sediment metagenome</name>
    <dbReference type="NCBI Taxonomy" id="412755"/>
    <lineage>
        <taxon>unclassified sequences</taxon>
        <taxon>metagenomes</taxon>
        <taxon>ecological metagenomes</taxon>
    </lineage>
</organism>
<protein>
    <submittedName>
        <fullName evidence="2">Uncharacterized protein</fullName>
    </submittedName>
</protein>
<keyword evidence="1" id="KW-0472">Membrane</keyword>
<sequence>MTDRAFKRASLPVKIFAVIVTTLIVILLSPFWIILLVVNFVVSPKTAWHLLTDKDNWKPFGKR</sequence>
<dbReference type="EMBL" id="LAZR01003151">
    <property type="protein sequence ID" value="KKN21404.1"/>
    <property type="molecule type" value="Genomic_DNA"/>
</dbReference>
<feature type="transmembrane region" description="Helical" evidence="1">
    <location>
        <begin position="15"/>
        <end position="42"/>
    </location>
</feature>
<keyword evidence="1" id="KW-0812">Transmembrane</keyword>
<dbReference type="AlphaFoldDB" id="A0A0F9NUB2"/>
<accession>A0A0F9NUB2</accession>
<comment type="caution">
    <text evidence="2">The sequence shown here is derived from an EMBL/GenBank/DDBJ whole genome shotgun (WGS) entry which is preliminary data.</text>
</comment>
<gene>
    <name evidence="2" type="ORF">LCGC14_0925890</name>
</gene>
<evidence type="ECO:0000256" key="1">
    <source>
        <dbReference type="SAM" id="Phobius"/>
    </source>
</evidence>